<keyword evidence="2" id="KW-0662">Pyridine nucleotide biosynthesis</keyword>
<dbReference type="NCBIfam" id="TIGR00125">
    <property type="entry name" value="cyt_tran_rel"/>
    <property type="match status" value="1"/>
</dbReference>
<dbReference type="CDD" id="cd02165">
    <property type="entry name" value="NMNAT"/>
    <property type="match status" value="1"/>
</dbReference>
<sequence>MISPATSSERVGVLGGTFDPVHLGHIAAANTARQHLHLDRVLFVVAGDPWQKRGQVKASPNDRLDLVAAAVSDQPGLEVCDLEVKRNQPSVTADTLEDLVAPGRELFLILGADAVANMSTWRRLEETRDLATVVVMERAGELASPPGPGWKVEHVAMPTVNVSSSAIRENLLANKSIAAMVPEAVATMITARNLYDVTR</sequence>
<organism evidence="12">
    <name type="scientific">freshwater metagenome</name>
    <dbReference type="NCBI Taxonomy" id="449393"/>
    <lineage>
        <taxon>unclassified sequences</taxon>
        <taxon>metagenomes</taxon>
        <taxon>ecological metagenomes</taxon>
    </lineage>
</organism>
<dbReference type="NCBIfam" id="TIGR00482">
    <property type="entry name" value="nicotinate (nicotinamide) nucleotide adenylyltransferase"/>
    <property type="match status" value="1"/>
</dbReference>
<comment type="pathway">
    <text evidence="1">Cofactor biosynthesis; NAD(+) biosynthesis.</text>
</comment>
<keyword evidence="4" id="KW-0548">Nucleotidyltransferase</keyword>
<dbReference type="AlphaFoldDB" id="A0A6J7QRU4"/>
<dbReference type="GO" id="GO:0005524">
    <property type="term" value="F:ATP binding"/>
    <property type="evidence" value="ECO:0007669"/>
    <property type="project" value="UniProtKB-KW"/>
</dbReference>
<accession>A0A6J7QRU4</accession>
<evidence type="ECO:0000256" key="3">
    <source>
        <dbReference type="ARBA" id="ARBA00022679"/>
    </source>
</evidence>
<proteinExistence type="inferred from homology"/>
<evidence type="ECO:0000313" key="11">
    <source>
        <dbReference type="EMBL" id="CAB4970293.1"/>
    </source>
</evidence>
<dbReference type="InterPro" id="IPR004821">
    <property type="entry name" value="Cyt_trans-like"/>
</dbReference>
<evidence type="ECO:0000256" key="6">
    <source>
        <dbReference type="ARBA" id="ARBA00022840"/>
    </source>
</evidence>
<evidence type="ECO:0000259" key="8">
    <source>
        <dbReference type="Pfam" id="PF01467"/>
    </source>
</evidence>
<keyword evidence="3" id="KW-0808">Transferase</keyword>
<dbReference type="GO" id="GO:0070566">
    <property type="term" value="F:adenylyltransferase activity"/>
    <property type="evidence" value="ECO:0007669"/>
    <property type="project" value="UniProtKB-ARBA"/>
</dbReference>
<reference evidence="12" key="1">
    <citation type="submission" date="2020-05" db="EMBL/GenBank/DDBJ databases">
        <authorList>
            <person name="Chiriac C."/>
            <person name="Salcher M."/>
            <person name="Ghai R."/>
            <person name="Kavagutti S V."/>
        </authorList>
    </citation>
    <scope>NUCLEOTIDE SEQUENCE</scope>
</reference>
<dbReference type="SUPFAM" id="SSF52374">
    <property type="entry name" value="Nucleotidylyl transferase"/>
    <property type="match status" value="1"/>
</dbReference>
<evidence type="ECO:0000256" key="2">
    <source>
        <dbReference type="ARBA" id="ARBA00022642"/>
    </source>
</evidence>
<keyword evidence="5" id="KW-0547">Nucleotide-binding</keyword>
<dbReference type="PANTHER" id="PTHR39321">
    <property type="entry name" value="NICOTINATE-NUCLEOTIDE ADENYLYLTRANSFERASE-RELATED"/>
    <property type="match status" value="1"/>
</dbReference>
<dbReference type="HAMAP" id="MF_00244">
    <property type="entry name" value="NaMN_adenylyltr"/>
    <property type="match status" value="1"/>
</dbReference>
<dbReference type="NCBIfam" id="NF000840">
    <property type="entry name" value="PRK00071.1-3"/>
    <property type="match status" value="1"/>
</dbReference>
<name>A0A6J7QRU4_9ZZZZ</name>
<dbReference type="EMBL" id="CAEZYK010000092">
    <property type="protein sequence ID" value="CAB4731594.1"/>
    <property type="molecule type" value="Genomic_DNA"/>
</dbReference>
<dbReference type="UniPathway" id="UPA00253"/>
<dbReference type="GO" id="GO:0009435">
    <property type="term" value="P:NAD+ biosynthetic process"/>
    <property type="evidence" value="ECO:0007669"/>
    <property type="project" value="UniProtKB-UniPathway"/>
</dbReference>
<evidence type="ECO:0000313" key="9">
    <source>
        <dbReference type="EMBL" id="CAB4731594.1"/>
    </source>
</evidence>
<dbReference type="InterPro" id="IPR014729">
    <property type="entry name" value="Rossmann-like_a/b/a_fold"/>
</dbReference>
<evidence type="ECO:0000256" key="5">
    <source>
        <dbReference type="ARBA" id="ARBA00022741"/>
    </source>
</evidence>
<evidence type="ECO:0000256" key="4">
    <source>
        <dbReference type="ARBA" id="ARBA00022695"/>
    </source>
</evidence>
<dbReference type="EMBL" id="CAFBPQ010000011">
    <property type="protein sequence ID" value="CAB5019359.1"/>
    <property type="molecule type" value="Genomic_DNA"/>
</dbReference>
<evidence type="ECO:0000313" key="12">
    <source>
        <dbReference type="EMBL" id="CAB5019359.1"/>
    </source>
</evidence>
<protein>
    <submittedName>
        <fullName evidence="12">Unannotated protein</fullName>
    </submittedName>
</protein>
<dbReference type="EMBL" id="CAFBOF010000004">
    <property type="protein sequence ID" value="CAB4970293.1"/>
    <property type="molecule type" value="Genomic_DNA"/>
</dbReference>
<feature type="domain" description="Cytidyltransferase-like" evidence="8">
    <location>
        <begin position="13"/>
        <end position="170"/>
    </location>
</feature>
<dbReference type="EMBL" id="CAFBMM010000036">
    <property type="protein sequence ID" value="CAB4907042.1"/>
    <property type="molecule type" value="Genomic_DNA"/>
</dbReference>
<dbReference type="PANTHER" id="PTHR39321:SF3">
    <property type="entry name" value="PHOSPHOPANTETHEINE ADENYLYLTRANSFERASE"/>
    <property type="match status" value="1"/>
</dbReference>
<gene>
    <name evidence="9" type="ORF">UFOPK2683_01317</name>
    <name evidence="10" type="ORF">UFOPK3605_00839</name>
    <name evidence="11" type="ORF">UFOPK3897_00363</name>
    <name evidence="12" type="ORF">UFOPK4121_00555</name>
</gene>
<evidence type="ECO:0000256" key="7">
    <source>
        <dbReference type="ARBA" id="ARBA00023027"/>
    </source>
</evidence>
<keyword evidence="6" id="KW-0067">ATP-binding</keyword>
<dbReference type="Pfam" id="PF01467">
    <property type="entry name" value="CTP_transf_like"/>
    <property type="match status" value="1"/>
</dbReference>
<dbReference type="InterPro" id="IPR005248">
    <property type="entry name" value="NadD/NMNAT"/>
</dbReference>
<dbReference type="Gene3D" id="3.40.50.620">
    <property type="entry name" value="HUPs"/>
    <property type="match status" value="1"/>
</dbReference>
<evidence type="ECO:0000256" key="1">
    <source>
        <dbReference type="ARBA" id="ARBA00004790"/>
    </source>
</evidence>
<evidence type="ECO:0000313" key="10">
    <source>
        <dbReference type="EMBL" id="CAB4907042.1"/>
    </source>
</evidence>
<keyword evidence="7" id="KW-0520">NAD</keyword>